<accession>A0A0E9WI53</accession>
<reference evidence="1" key="1">
    <citation type="submission" date="2014-11" db="EMBL/GenBank/DDBJ databases">
        <authorList>
            <person name="Amaro Gonzalez C."/>
        </authorList>
    </citation>
    <scope>NUCLEOTIDE SEQUENCE</scope>
</reference>
<sequence length="30" mass="3606">MFRYVPNESNYLHSLTVFHTARIKGSRLMH</sequence>
<dbReference type="EMBL" id="GBXM01019404">
    <property type="protein sequence ID" value="JAH89173.1"/>
    <property type="molecule type" value="Transcribed_RNA"/>
</dbReference>
<proteinExistence type="predicted"/>
<organism evidence="1">
    <name type="scientific">Anguilla anguilla</name>
    <name type="common">European freshwater eel</name>
    <name type="synonym">Muraena anguilla</name>
    <dbReference type="NCBI Taxonomy" id="7936"/>
    <lineage>
        <taxon>Eukaryota</taxon>
        <taxon>Metazoa</taxon>
        <taxon>Chordata</taxon>
        <taxon>Craniata</taxon>
        <taxon>Vertebrata</taxon>
        <taxon>Euteleostomi</taxon>
        <taxon>Actinopterygii</taxon>
        <taxon>Neopterygii</taxon>
        <taxon>Teleostei</taxon>
        <taxon>Anguilliformes</taxon>
        <taxon>Anguillidae</taxon>
        <taxon>Anguilla</taxon>
    </lineage>
</organism>
<evidence type="ECO:0000313" key="1">
    <source>
        <dbReference type="EMBL" id="JAH89173.1"/>
    </source>
</evidence>
<reference evidence="1" key="2">
    <citation type="journal article" date="2015" name="Fish Shellfish Immunol.">
        <title>Early steps in the European eel (Anguilla anguilla)-Vibrio vulnificus interaction in the gills: Role of the RtxA13 toxin.</title>
        <authorList>
            <person name="Callol A."/>
            <person name="Pajuelo D."/>
            <person name="Ebbesson L."/>
            <person name="Teles M."/>
            <person name="MacKenzie S."/>
            <person name="Amaro C."/>
        </authorList>
    </citation>
    <scope>NUCLEOTIDE SEQUENCE</scope>
</reference>
<name>A0A0E9WI53_ANGAN</name>
<dbReference type="AlphaFoldDB" id="A0A0E9WI53"/>
<protein>
    <submittedName>
        <fullName evidence="1">Uncharacterized protein</fullName>
    </submittedName>
</protein>